<evidence type="ECO:0000313" key="6">
    <source>
        <dbReference type="EMBL" id="CEL89793.1"/>
    </source>
</evidence>
<feature type="transmembrane region" description="Helical" evidence="5">
    <location>
        <begin position="74"/>
        <end position="96"/>
    </location>
</feature>
<dbReference type="EMBL" id="CP040798">
    <property type="protein sequence ID" value="QLB50635.1"/>
    <property type="molecule type" value="Genomic_DNA"/>
</dbReference>
<dbReference type="InterPro" id="IPR022914">
    <property type="entry name" value="UPF0397"/>
</dbReference>
<keyword evidence="2 5" id="KW-0812">Transmembrane</keyword>
<reference evidence="6 10" key="1">
    <citation type="submission" date="2015-01" db="EMBL/GenBank/DDBJ databases">
        <authorList>
            <person name="Pelicic Vladimir"/>
        </authorList>
    </citation>
    <scope>NUCLEOTIDE SEQUENCE [LARGE SCALE GENOMIC DNA]</scope>
    <source>
        <strain evidence="6 10">2908</strain>
    </source>
</reference>
<dbReference type="AlphaFoldDB" id="A0A0B7GM27"/>
<evidence type="ECO:0000256" key="2">
    <source>
        <dbReference type="ARBA" id="ARBA00022692"/>
    </source>
</evidence>
<dbReference type="EMBL" id="LR134002">
    <property type="protein sequence ID" value="VDY72431.1"/>
    <property type="molecule type" value="Genomic_DNA"/>
</dbReference>
<evidence type="ECO:0000313" key="10">
    <source>
        <dbReference type="Proteomes" id="UP000183504"/>
    </source>
</evidence>
<evidence type="ECO:0000256" key="4">
    <source>
        <dbReference type="ARBA" id="ARBA00023136"/>
    </source>
</evidence>
<proteinExistence type="inferred from homology"/>
<reference evidence="7 13" key="4">
    <citation type="submission" date="2019-06" db="EMBL/GenBank/DDBJ databases">
        <title>The organization of the Streptococcus sanguinis genomes.</title>
        <authorList>
            <person name="Wang H.Y."/>
            <person name="Chen Y.Y.M."/>
            <person name="Wu C.H."/>
        </authorList>
    </citation>
    <scope>NUCLEOTIDE SEQUENCE [LARGE SCALE GENOMIC DNA]</scope>
    <source>
        <strain evidence="7 13">CGMH058</strain>
    </source>
</reference>
<dbReference type="PANTHER" id="PTHR37815:SF3">
    <property type="entry name" value="UPF0397 PROTEIN SPR0429"/>
    <property type="match status" value="1"/>
</dbReference>
<evidence type="ECO:0000256" key="3">
    <source>
        <dbReference type="ARBA" id="ARBA00022989"/>
    </source>
</evidence>
<dbReference type="Proteomes" id="UP000183504">
    <property type="component" value="Unassembled WGS sequence"/>
</dbReference>
<name>A0A0B7GM27_STRSA</name>
<accession>A0A0B7GM27</accession>
<feature type="transmembrane region" description="Helical" evidence="5">
    <location>
        <begin position="108"/>
        <end position="126"/>
    </location>
</feature>
<dbReference type="Proteomes" id="UP000249623">
    <property type="component" value="Chromosome 1"/>
</dbReference>
<gene>
    <name evidence="7" type="ORF">FDP16_09130</name>
    <name evidence="9" type="ORF">NCTC10904_01731</name>
    <name evidence="8" type="ORF">NCTC11085_00590</name>
    <name evidence="6" type="ORF">SSV_0482</name>
</gene>
<evidence type="ECO:0000313" key="13">
    <source>
        <dbReference type="Proteomes" id="UP000509535"/>
    </source>
</evidence>
<reference evidence="8 11" key="2">
    <citation type="submission" date="2018-06" db="EMBL/GenBank/DDBJ databases">
        <authorList>
            <consortium name="Pathogen Informatics"/>
            <person name="Doyle S."/>
        </authorList>
    </citation>
    <scope>NUCLEOTIDE SEQUENCE [LARGE SCALE GENOMIC DNA]</scope>
    <source>
        <strain evidence="8 11">NCTC11085</strain>
    </source>
</reference>
<dbReference type="EMBL" id="LS483346">
    <property type="protein sequence ID" value="SQF34105.1"/>
    <property type="molecule type" value="Genomic_DNA"/>
</dbReference>
<dbReference type="RefSeq" id="WP_002900998.1">
    <property type="nucleotide sequence ID" value="NZ_CAXTGR010000002.1"/>
</dbReference>
<dbReference type="EMBL" id="CDMW01000001">
    <property type="protein sequence ID" value="CEL89793.1"/>
    <property type="molecule type" value="Genomic_DNA"/>
</dbReference>
<evidence type="ECO:0000313" key="11">
    <source>
        <dbReference type="Proteomes" id="UP000249623"/>
    </source>
</evidence>
<feature type="transmembrane region" description="Helical" evidence="5">
    <location>
        <begin position="6"/>
        <end position="28"/>
    </location>
</feature>
<organism evidence="6 10">
    <name type="scientific">Streptococcus sanguinis</name>
    <dbReference type="NCBI Taxonomy" id="1305"/>
    <lineage>
        <taxon>Bacteria</taxon>
        <taxon>Bacillati</taxon>
        <taxon>Bacillota</taxon>
        <taxon>Bacilli</taxon>
        <taxon>Lactobacillales</taxon>
        <taxon>Streptococcaceae</taxon>
        <taxon>Streptococcus</taxon>
    </lineage>
</organism>
<dbReference type="Proteomes" id="UP000266918">
    <property type="component" value="Chromosome"/>
</dbReference>
<dbReference type="GO" id="GO:0005886">
    <property type="term" value="C:plasma membrane"/>
    <property type="evidence" value="ECO:0007669"/>
    <property type="project" value="UniProtKB-SubCell"/>
</dbReference>
<dbReference type="PANTHER" id="PTHR37815">
    <property type="entry name" value="UPF0397 PROTEIN BC_2624-RELATED"/>
    <property type="match status" value="1"/>
</dbReference>
<dbReference type="Pfam" id="PF07155">
    <property type="entry name" value="ECF-ribofla_trS"/>
    <property type="match status" value="1"/>
</dbReference>
<comment type="similarity">
    <text evidence="5">Belongs to the UPF0397 family.</text>
</comment>
<keyword evidence="1 5" id="KW-1003">Cell membrane</keyword>
<dbReference type="Gene3D" id="1.10.1760.20">
    <property type="match status" value="1"/>
</dbReference>
<evidence type="ECO:0000256" key="1">
    <source>
        <dbReference type="ARBA" id="ARBA00022475"/>
    </source>
</evidence>
<keyword evidence="4 5" id="KW-0472">Membrane</keyword>
<evidence type="ECO:0000313" key="7">
    <source>
        <dbReference type="EMBL" id="QLB50635.1"/>
    </source>
</evidence>
<dbReference type="HAMAP" id="MF_01572">
    <property type="entry name" value="UPF0397"/>
    <property type="match status" value="1"/>
</dbReference>
<evidence type="ECO:0000313" key="12">
    <source>
        <dbReference type="Proteomes" id="UP000266918"/>
    </source>
</evidence>
<dbReference type="InterPro" id="IPR009825">
    <property type="entry name" value="ECF_substrate-spec-like"/>
</dbReference>
<evidence type="ECO:0000256" key="5">
    <source>
        <dbReference type="HAMAP-Rule" id="MF_01572"/>
    </source>
</evidence>
<sequence length="180" mass="19296">MKNNTIRNVVATGIGAALFVVIGMINIPTPVPNTSIQLQYPLQALFSVIFGPIVGFLMGFIGHAIKDAMSGGGLWWFWIAGSGVFGLLVGFFRKFFQVEEGKFEVKDIIRFNLIQFGANAIAWLIGPIGDVIVSGEPVNKVIAQSIVAILVNSATVAVIGTVLLTAYARTRTRAGSLKKD</sequence>
<comment type="subcellular location">
    <subcellularLocation>
        <location evidence="5">Cell membrane</location>
        <topology evidence="5">Multi-pass membrane protein</topology>
    </subcellularLocation>
</comment>
<reference evidence="9 12" key="3">
    <citation type="submission" date="2018-12" db="EMBL/GenBank/DDBJ databases">
        <authorList>
            <consortium name="Pathogen Informatics"/>
        </authorList>
    </citation>
    <scope>NUCLEOTIDE SEQUENCE [LARGE SCALE GENOMIC DNA]</scope>
    <source>
        <strain evidence="12">NCTC 10904</strain>
        <strain evidence="9">NCTC10904</strain>
    </source>
</reference>
<evidence type="ECO:0000313" key="8">
    <source>
        <dbReference type="EMBL" id="SQF34105.1"/>
    </source>
</evidence>
<dbReference type="NCBIfam" id="NF010182">
    <property type="entry name" value="PRK13661.1"/>
    <property type="match status" value="1"/>
</dbReference>
<dbReference type="Proteomes" id="UP000509535">
    <property type="component" value="Chromosome"/>
</dbReference>
<feature type="transmembrane region" description="Helical" evidence="5">
    <location>
        <begin position="146"/>
        <end position="168"/>
    </location>
</feature>
<protein>
    <recommendedName>
        <fullName evidence="5">UPF0397 protein FDP16_09130</fullName>
    </recommendedName>
</protein>
<evidence type="ECO:0000313" key="9">
    <source>
        <dbReference type="EMBL" id="VDY72431.1"/>
    </source>
</evidence>
<keyword evidence="3 5" id="KW-1133">Transmembrane helix</keyword>
<feature type="transmembrane region" description="Helical" evidence="5">
    <location>
        <begin position="40"/>
        <end position="62"/>
    </location>
</feature>